<protein>
    <submittedName>
        <fullName evidence="2">Uncharacterized protein</fullName>
    </submittedName>
</protein>
<sequence length="313" mass="36230">MQYEQKLNQLNNDHAEELARERQENEGKLSQLIKSNEKAKKKFESEVMAMQRAVYARDNFTPVSDRELGENFESLSHDIKHLAMRTWKSDQRIWSHEIVKRVASHPILMRRELLQDSIWWILYEMIFCSPFRIFGEEGRLLEKQWSDSFERGTESDDGTFSWPSPTLQTERWRYETVKQCHAALKEPTSELDPRARVKKGFKEARDSVIAAIEDAIMDVAKIDERVTSDIERLVKKAINIWLECGIQRCRIVISMPSSGRNSEEQKLKLVNGPGLDLVLAPLVTRYGTGDGLDLKKISIVSGCTSEVQRYPNK</sequence>
<reference evidence="2 3" key="1">
    <citation type="submission" date="2015-01" db="EMBL/GenBank/DDBJ databases">
        <title>The Genome Sequence of Ochroconis gallopava CBS43764.</title>
        <authorList>
            <consortium name="The Broad Institute Genomics Platform"/>
            <person name="Cuomo C."/>
            <person name="de Hoog S."/>
            <person name="Gorbushina A."/>
            <person name="Stielow B."/>
            <person name="Teixiera M."/>
            <person name="Abouelleil A."/>
            <person name="Chapman S.B."/>
            <person name="Priest M."/>
            <person name="Young S.K."/>
            <person name="Wortman J."/>
            <person name="Nusbaum C."/>
            <person name="Birren B."/>
        </authorList>
    </citation>
    <scope>NUCLEOTIDE SEQUENCE [LARGE SCALE GENOMIC DNA]</scope>
    <source>
        <strain evidence="2 3">CBS 43764</strain>
    </source>
</reference>
<dbReference type="Proteomes" id="UP000053259">
    <property type="component" value="Unassembled WGS sequence"/>
</dbReference>
<proteinExistence type="predicted"/>
<dbReference type="VEuPathDB" id="FungiDB:PV09_00958"/>
<accession>A0A0D1Z504</accession>
<dbReference type="OrthoDB" id="3944932at2759"/>
<dbReference type="HOGENOM" id="CLU_834205_0_0_1"/>
<feature type="region of interest" description="Disordered" evidence="1">
    <location>
        <begin position="1"/>
        <end position="31"/>
    </location>
</feature>
<name>A0A0D1Z504_9PEZI</name>
<dbReference type="AlphaFoldDB" id="A0A0D1Z504"/>
<dbReference type="RefSeq" id="XP_016217881.1">
    <property type="nucleotide sequence ID" value="XM_016353786.1"/>
</dbReference>
<feature type="compositionally biased region" description="Basic and acidic residues" evidence="1">
    <location>
        <begin position="13"/>
        <end position="27"/>
    </location>
</feature>
<dbReference type="InParanoid" id="A0A0D1Z504"/>
<evidence type="ECO:0000313" key="2">
    <source>
        <dbReference type="EMBL" id="KIW08012.1"/>
    </source>
</evidence>
<gene>
    <name evidence="2" type="ORF">PV09_00958</name>
</gene>
<evidence type="ECO:0000313" key="3">
    <source>
        <dbReference type="Proteomes" id="UP000053259"/>
    </source>
</evidence>
<dbReference type="EMBL" id="KN847531">
    <property type="protein sequence ID" value="KIW08012.1"/>
    <property type="molecule type" value="Genomic_DNA"/>
</dbReference>
<feature type="compositionally biased region" description="Polar residues" evidence="1">
    <location>
        <begin position="1"/>
        <end position="12"/>
    </location>
</feature>
<organism evidence="2 3">
    <name type="scientific">Verruconis gallopava</name>
    <dbReference type="NCBI Taxonomy" id="253628"/>
    <lineage>
        <taxon>Eukaryota</taxon>
        <taxon>Fungi</taxon>
        <taxon>Dikarya</taxon>
        <taxon>Ascomycota</taxon>
        <taxon>Pezizomycotina</taxon>
        <taxon>Dothideomycetes</taxon>
        <taxon>Pleosporomycetidae</taxon>
        <taxon>Venturiales</taxon>
        <taxon>Sympoventuriaceae</taxon>
        <taxon>Verruconis</taxon>
    </lineage>
</organism>
<keyword evidence="3" id="KW-1185">Reference proteome</keyword>
<evidence type="ECO:0000256" key="1">
    <source>
        <dbReference type="SAM" id="MobiDB-lite"/>
    </source>
</evidence>
<dbReference type="GeneID" id="27308931"/>
<dbReference type="STRING" id="253628.A0A0D1Z504"/>